<keyword evidence="5" id="KW-0482">Metalloprotease</keyword>
<keyword evidence="1" id="KW-0812">Transmembrane</keyword>
<feature type="transmembrane region" description="Helical" evidence="1">
    <location>
        <begin position="95"/>
        <end position="120"/>
    </location>
</feature>
<dbReference type="InterPro" id="IPR003675">
    <property type="entry name" value="Rce1/LyrA-like_dom"/>
</dbReference>
<evidence type="ECO:0000313" key="4">
    <source>
        <dbReference type="EMBL" id="MBC1798455.1"/>
    </source>
</evidence>
<gene>
    <name evidence="3" type="ORF">HB907_17530</name>
    <name evidence="5" type="ORF">HBP98_16915</name>
    <name evidence="4" type="ORF">HCA55_17080</name>
</gene>
<evidence type="ECO:0000313" key="3">
    <source>
        <dbReference type="EMBL" id="MBC1567214.1"/>
    </source>
</evidence>
<dbReference type="RefSeq" id="WP_185419046.1">
    <property type="nucleotide sequence ID" value="NZ_JAARMV010000008.1"/>
</dbReference>
<evidence type="ECO:0000256" key="1">
    <source>
        <dbReference type="SAM" id="Phobius"/>
    </source>
</evidence>
<dbReference type="Pfam" id="PF02517">
    <property type="entry name" value="Rce1-like"/>
    <property type="match status" value="1"/>
</dbReference>
<dbReference type="AlphaFoldDB" id="A0A7X1A9K5"/>
<evidence type="ECO:0000313" key="5">
    <source>
        <dbReference type="EMBL" id="MBC2373695.1"/>
    </source>
</evidence>
<proteinExistence type="predicted"/>
<dbReference type="GO" id="GO:0080120">
    <property type="term" value="P:CAAX-box protein maturation"/>
    <property type="evidence" value="ECO:0007669"/>
    <property type="project" value="UniProtKB-ARBA"/>
</dbReference>
<organism evidence="5 6">
    <name type="scientific">Listeria booriae</name>
    <dbReference type="NCBI Taxonomy" id="1552123"/>
    <lineage>
        <taxon>Bacteria</taxon>
        <taxon>Bacillati</taxon>
        <taxon>Bacillota</taxon>
        <taxon>Bacilli</taxon>
        <taxon>Bacillales</taxon>
        <taxon>Listeriaceae</taxon>
        <taxon>Listeria</taxon>
    </lineage>
</organism>
<dbReference type="Proteomes" id="UP000546244">
    <property type="component" value="Unassembled WGS sequence"/>
</dbReference>
<dbReference type="EMBL" id="JAARRU010000010">
    <property type="protein sequence ID" value="MBC1567214.1"/>
    <property type="molecule type" value="Genomic_DNA"/>
</dbReference>
<sequence length="155" mass="17940">MKKLGTRSALKVLGIGFVLQFAIQMVFSLIMFHFDISNSNNSMLEEELKQNWMVYGLLLVVVSPVIEEWINRYLLFLWPLKKLSRWLFFQKKKGVFVCAIVSSALFASLHGELFLWPYLAIGLVYCWVAKRINITASICLHIVNNGFLFWIMLAS</sequence>
<comment type="caution">
    <text evidence="5">The sequence shown here is derived from an EMBL/GenBank/DDBJ whole genome shotgun (WGS) entry which is preliminary data.</text>
</comment>
<feature type="transmembrane region" description="Helical" evidence="1">
    <location>
        <begin position="12"/>
        <end position="32"/>
    </location>
</feature>
<dbReference type="EMBL" id="JAARVD010000011">
    <property type="protein sequence ID" value="MBC1798455.1"/>
    <property type="molecule type" value="Genomic_DNA"/>
</dbReference>
<reference evidence="6 7" key="1">
    <citation type="submission" date="2020-03" db="EMBL/GenBank/DDBJ databases">
        <title>Soil Listeria distribution.</title>
        <authorList>
            <person name="Liao J."/>
            <person name="Wiedmann M."/>
        </authorList>
    </citation>
    <scope>NUCLEOTIDE SEQUENCE [LARGE SCALE GENOMIC DNA]</scope>
    <source>
        <strain evidence="4 7">FSL L7-0990</strain>
        <strain evidence="3 8">FSL L7-1427</strain>
        <strain evidence="5 6">FSL L7-1850</strain>
    </source>
</reference>
<feature type="domain" description="CAAX prenyl protease 2/Lysostaphin resistance protein A-like" evidence="2">
    <location>
        <begin position="51"/>
        <end position="146"/>
    </location>
</feature>
<keyword evidence="5" id="KW-0378">Hydrolase</keyword>
<keyword evidence="5" id="KW-0645">Protease</keyword>
<evidence type="ECO:0000313" key="8">
    <source>
        <dbReference type="Proteomes" id="UP000586951"/>
    </source>
</evidence>
<dbReference type="GO" id="GO:0004175">
    <property type="term" value="F:endopeptidase activity"/>
    <property type="evidence" value="ECO:0007669"/>
    <property type="project" value="UniProtKB-ARBA"/>
</dbReference>
<keyword evidence="1" id="KW-0472">Membrane</keyword>
<keyword evidence="1" id="KW-1133">Transmembrane helix</keyword>
<evidence type="ECO:0000313" key="7">
    <source>
        <dbReference type="Proteomes" id="UP000548082"/>
    </source>
</evidence>
<feature type="transmembrane region" description="Helical" evidence="1">
    <location>
        <begin position="52"/>
        <end position="74"/>
    </location>
</feature>
<name>A0A7X1A9K5_9LIST</name>
<evidence type="ECO:0000313" key="6">
    <source>
        <dbReference type="Proteomes" id="UP000546244"/>
    </source>
</evidence>
<dbReference type="GO" id="GO:0006508">
    <property type="term" value="P:proteolysis"/>
    <property type="evidence" value="ECO:0007669"/>
    <property type="project" value="UniProtKB-KW"/>
</dbReference>
<dbReference type="EMBL" id="JAARMV010000008">
    <property type="protein sequence ID" value="MBC2373695.1"/>
    <property type="molecule type" value="Genomic_DNA"/>
</dbReference>
<dbReference type="Proteomes" id="UP000586951">
    <property type="component" value="Unassembled WGS sequence"/>
</dbReference>
<feature type="transmembrane region" description="Helical" evidence="1">
    <location>
        <begin position="132"/>
        <end position="153"/>
    </location>
</feature>
<accession>A0A7X1A9K5</accession>
<evidence type="ECO:0000259" key="2">
    <source>
        <dbReference type="Pfam" id="PF02517"/>
    </source>
</evidence>
<protein>
    <submittedName>
        <fullName evidence="5">CPBP family intramembrane metalloprotease</fullName>
    </submittedName>
</protein>
<dbReference type="Proteomes" id="UP000548082">
    <property type="component" value="Unassembled WGS sequence"/>
</dbReference>
<dbReference type="GO" id="GO:0008237">
    <property type="term" value="F:metallopeptidase activity"/>
    <property type="evidence" value="ECO:0007669"/>
    <property type="project" value="UniProtKB-KW"/>
</dbReference>